<proteinExistence type="predicted"/>
<dbReference type="STRING" id="525909.Afer_0128"/>
<dbReference type="KEGG" id="afo:Afer_0128"/>
<accession>C7M1Z9</accession>
<evidence type="ECO:0000313" key="2">
    <source>
        <dbReference type="Proteomes" id="UP000000771"/>
    </source>
</evidence>
<dbReference type="InterPro" id="IPR036428">
    <property type="entry name" value="PCD_sf"/>
</dbReference>
<dbReference type="EMBL" id="CP001631">
    <property type="protein sequence ID" value="ACU53097.1"/>
    <property type="molecule type" value="Genomic_DNA"/>
</dbReference>
<name>C7M1Z9_ACIFD</name>
<dbReference type="RefSeq" id="WP_015797602.1">
    <property type="nucleotide sequence ID" value="NC_013124.1"/>
</dbReference>
<sequence>MAEAAAPRSWRFVFDDYATLRRFLDELASIFEEHGYYPNQSFHRADVTITIDPASANGNDQGVRAVEAALDAFVARGVGQADDQRS</sequence>
<dbReference type="OrthoDB" id="5297462at2"/>
<reference evidence="1 2" key="1">
    <citation type="journal article" date="2009" name="Stand. Genomic Sci.">
        <title>Complete genome sequence of Acidimicrobium ferrooxidans type strain (ICP).</title>
        <authorList>
            <person name="Clum A."/>
            <person name="Nolan M."/>
            <person name="Lang E."/>
            <person name="Glavina Del Rio T."/>
            <person name="Tice H."/>
            <person name="Copeland A."/>
            <person name="Cheng J.F."/>
            <person name="Lucas S."/>
            <person name="Chen F."/>
            <person name="Bruce D."/>
            <person name="Goodwin L."/>
            <person name="Pitluck S."/>
            <person name="Ivanova N."/>
            <person name="Mavrommatis K."/>
            <person name="Mikhailova N."/>
            <person name="Pati A."/>
            <person name="Chen A."/>
            <person name="Palaniappan K."/>
            <person name="Goker M."/>
            <person name="Spring S."/>
            <person name="Land M."/>
            <person name="Hauser L."/>
            <person name="Chang Y.J."/>
            <person name="Jeffries C.C."/>
            <person name="Chain P."/>
            <person name="Bristow J."/>
            <person name="Eisen J.A."/>
            <person name="Markowitz V."/>
            <person name="Hugenholtz P."/>
            <person name="Kyrpides N.C."/>
            <person name="Klenk H.P."/>
            <person name="Lapidus A."/>
        </authorList>
    </citation>
    <scope>NUCLEOTIDE SEQUENCE [LARGE SCALE GENOMIC DNA]</scope>
    <source>
        <strain evidence="2">DSM 10331 / JCM 15462 / NBRC 103882 / ICP</strain>
    </source>
</reference>
<evidence type="ECO:0000313" key="1">
    <source>
        <dbReference type="EMBL" id="ACU53097.1"/>
    </source>
</evidence>
<dbReference type="AlphaFoldDB" id="C7M1Z9"/>
<dbReference type="SUPFAM" id="SSF55248">
    <property type="entry name" value="PCD-like"/>
    <property type="match status" value="1"/>
</dbReference>
<organism evidence="1 2">
    <name type="scientific">Acidimicrobium ferrooxidans (strain DSM 10331 / JCM 15462 / NBRC 103882 / ICP)</name>
    <dbReference type="NCBI Taxonomy" id="525909"/>
    <lineage>
        <taxon>Bacteria</taxon>
        <taxon>Bacillati</taxon>
        <taxon>Actinomycetota</taxon>
        <taxon>Acidimicrobiia</taxon>
        <taxon>Acidimicrobiales</taxon>
        <taxon>Acidimicrobiaceae</taxon>
        <taxon>Acidimicrobium</taxon>
    </lineage>
</organism>
<dbReference type="GO" id="GO:0006729">
    <property type="term" value="P:tetrahydrobiopterin biosynthetic process"/>
    <property type="evidence" value="ECO:0007669"/>
    <property type="project" value="InterPro"/>
</dbReference>
<dbReference type="Gene3D" id="3.30.1360.20">
    <property type="entry name" value="Transcriptional coactivator/pterin dehydratase"/>
    <property type="match status" value="1"/>
</dbReference>
<dbReference type="GO" id="GO:0008124">
    <property type="term" value="F:4-alpha-hydroxytetrahydrobiopterin dehydratase activity"/>
    <property type="evidence" value="ECO:0007669"/>
    <property type="project" value="InterPro"/>
</dbReference>
<dbReference type="HOGENOM" id="CLU_2490727_0_0_11"/>
<protein>
    <recommendedName>
        <fullName evidence="3">4a-hydroxytetrahydrobiopterin dehydratase</fullName>
    </recommendedName>
</protein>
<gene>
    <name evidence="1" type="ordered locus">Afer_0128</name>
</gene>
<dbReference type="Proteomes" id="UP000000771">
    <property type="component" value="Chromosome"/>
</dbReference>
<keyword evidence="2" id="KW-1185">Reference proteome</keyword>
<evidence type="ECO:0008006" key="3">
    <source>
        <dbReference type="Google" id="ProtNLM"/>
    </source>
</evidence>